<dbReference type="InterPro" id="IPR000792">
    <property type="entry name" value="Tscrpt_reg_LuxR_C"/>
</dbReference>
<dbReference type="Pfam" id="PF00196">
    <property type="entry name" value="GerE"/>
    <property type="match status" value="1"/>
</dbReference>
<evidence type="ECO:0000259" key="4">
    <source>
        <dbReference type="PROSITE" id="PS50043"/>
    </source>
</evidence>
<gene>
    <name evidence="5" type="ORF">AABB81_07645</name>
</gene>
<dbReference type="Gene3D" id="1.10.10.10">
    <property type="entry name" value="Winged helix-like DNA-binding domain superfamily/Winged helix DNA-binding domain"/>
    <property type="match status" value="1"/>
</dbReference>
<name>A0ABU9KZZ1_9FLAO</name>
<evidence type="ECO:0000256" key="2">
    <source>
        <dbReference type="ARBA" id="ARBA00023125"/>
    </source>
</evidence>
<dbReference type="InterPro" id="IPR059106">
    <property type="entry name" value="WHD_MalT"/>
</dbReference>
<dbReference type="InterPro" id="IPR016032">
    <property type="entry name" value="Sig_transdc_resp-reg_C-effctor"/>
</dbReference>
<dbReference type="PANTHER" id="PTHR44688:SF25">
    <property type="entry name" value="HTH LUXR-TYPE DOMAIN-CONTAINING PROTEIN"/>
    <property type="match status" value="1"/>
</dbReference>
<evidence type="ECO:0000313" key="6">
    <source>
        <dbReference type="Proteomes" id="UP001474120"/>
    </source>
</evidence>
<protein>
    <submittedName>
        <fullName evidence="5">LuxR C-terminal-related transcriptional regulator</fullName>
    </submittedName>
</protein>
<dbReference type="SMART" id="SM00421">
    <property type="entry name" value="HTH_LUXR"/>
    <property type="match status" value="1"/>
</dbReference>
<dbReference type="InterPro" id="IPR036388">
    <property type="entry name" value="WH-like_DNA-bd_sf"/>
</dbReference>
<comment type="caution">
    <text evidence="5">The sequence shown here is derived from an EMBL/GenBank/DDBJ whole genome shotgun (WGS) entry which is preliminary data.</text>
</comment>
<keyword evidence="2" id="KW-0238">DNA-binding</keyword>
<feature type="domain" description="HTH luxR-type" evidence="4">
    <location>
        <begin position="824"/>
        <end position="889"/>
    </location>
</feature>
<keyword evidence="3" id="KW-0804">Transcription</keyword>
<dbReference type="InterPro" id="IPR041617">
    <property type="entry name" value="TPR_MalT"/>
</dbReference>
<dbReference type="PROSITE" id="PS00622">
    <property type="entry name" value="HTH_LUXR_1"/>
    <property type="match status" value="1"/>
</dbReference>
<dbReference type="SUPFAM" id="SSF52540">
    <property type="entry name" value="P-loop containing nucleoside triphosphate hydrolases"/>
    <property type="match status" value="1"/>
</dbReference>
<dbReference type="Pfam" id="PF17874">
    <property type="entry name" value="TPR_MalT"/>
    <property type="match status" value="1"/>
</dbReference>
<reference evidence="5 6" key="1">
    <citation type="submission" date="2024-04" db="EMBL/GenBank/DDBJ databases">
        <title>whole genome sequencing of Lutimonas vermicola strain IMCC1616.</title>
        <authorList>
            <person name="Bae S.S."/>
        </authorList>
    </citation>
    <scope>NUCLEOTIDE SEQUENCE [LARGE SCALE GENOMIC DNA]</scope>
    <source>
        <strain evidence="5 6">IMCC1616</strain>
    </source>
</reference>
<evidence type="ECO:0000256" key="3">
    <source>
        <dbReference type="ARBA" id="ARBA00023163"/>
    </source>
</evidence>
<dbReference type="InterPro" id="IPR027417">
    <property type="entry name" value="P-loop_NTPase"/>
</dbReference>
<sequence>MLRTKLNRPNLGPDLVVRDQLIRQLDQNSHKPLSLISAQSGYGKSILVSQWIENCKVNAAWVSLDDEIRDLRIFLEYMIAALKNIIDKDFTKLEEYIQRQQLPPVETVFETMADVLENVEENFALILDDYQVINNEDIHGLLNLCITYPIENLHLVIICRRDPPLKFNKLRLFNRINEIRLSDLLFSLDDTKKLVSKKVTYVLTEKELKKIEKRTEGWVLGIQMMLMTDEIRKVNAEIKPSTHYSLSEYSDFFTDLVLKRFSDEFRNTLIVSSILSRFNNELIDVLFTESGSPKISGSRFIQDLVANNLFVYSLDDERTWYRYHHFFDEMLLIQLHKGFSENQIASFHKNASSWFESNDYLDEAFHHALQSGDIDFAVSIFDKNRIRFFNTDQFRRINQWLDLLPKGTVEKHIGLLVSRAILDEAKYDLVAMKADVGMAQKLAETMEADSPENKQLLGEYYTVRSLLDFSLENYKDAFAHANKALSLLEDKTQMISNYAFAFRLYALNALGRYEEAETLVNGILESIPLKNSIPYIYTQILNSYLNSFRGNLKVIAEAMSNTYSLFIENKLWVLLSSVSYYLGSSYYQFNKLRKAVEYTEILSDHYYAGRPYWDLPTIYTKALGFLALGETQKLSDTIDEINEVTKNVGIKSFDELTKAFKVDVALRQGKIKQALELSKSTDFDSIYLDYAFYFQQLTYVRLLIITDHIRNSNKIEELLEKYIKKGRSGHKYNFLMQVLLMQSIYLSKKGDEEAALNSVKEAIILAEPNGFIRIFVDLGEPMKELLEKFQHTEPDSYYVSTLLEAFENERPIQTLEERLEKVQSFNRLEILSVRETETLQYIARGYRNKEIAESLNISVETVKSHVKNSLKKMKAKNRVELVKKAREHKLIASEN</sequence>
<dbReference type="InterPro" id="IPR011990">
    <property type="entry name" value="TPR-like_helical_dom_sf"/>
</dbReference>
<dbReference type="PROSITE" id="PS50043">
    <property type="entry name" value="HTH_LUXR_2"/>
    <property type="match status" value="1"/>
</dbReference>
<evidence type="ECO:0000256" key="1">
    <source>
        <dbReference type="ARBA" id="ARBA00023015"/>
    </source>
</evidence>
<organism evidence="5 6">
    <name type="scientific">Lutimonas vermicola</name>
    <dbReference type="NCBI Taxonomy" id="414288"/>
    <lineage>
        <taxon>Bacteria</taxon>
        <taxon>Pseudomonadati</taxon>
        <taxon>Bacteroidota</taxon>
        <taxon>Flavobacteriia</taxon>
        <taxon>Flavobacteriales</taxon>
        <taxon>Flavobacteriaceae</taxon>
        <taxon>Lutimonas</taxon>
    </lineage>
</organism>
<dbReference type="Gene3D" id="3.40.50.300">
    <property type="entry name" value="P-loop containing nucleotide triphosphate hydrolases"/>
    <property type="match status" value="1"/>
</dbReference>
<keyword evidence="1" id="KW-0805">Transcription regulation</keyword>
<dbReference type="PANTHER" id="PTHR44688">
    <property type="entry name" value="DNA-BINDING TRANSCRIPTIONAL ACTIVATOR DEVR_DOSR"/>
    <property type="match status" value="1"/>
</dbReference>
<dbReference type="PRINTS" id="PR00038">
    <property type="entry name" value="HTHLUXR"/>
</dbReference>
<keyword evidence="6" id="KW-1185">Reference proteome</keyword>
<dbReference type="RefSeq" id="WP_342159716.1">
    <property type="nucleotide sequence ID" value="NZ_JBCDNA010000002.1"/>
</dbReference>
<accession>A0ABU9KZZ1</accession>
<dbReference type="SUPFAM" id="SSF46894">
    <property type="entry name" value="C-terminal effector domain of the bipartite response regulators"/>
    <property type="match status" value="1"/>
</dbReference>
<dbReference type="Pfam" id="PF25873">
    <property type="entry name" value="WHD_MalT"/>
    <property type="match status" value="1"/>
</dbReference>
<evidence type="ECO:0000313" key="5">
    <source>
        <dbReference type="EMBL" id="MEL4455764.1"/>
    </source>
</evidence>
<proteinExistence type="predicted"/>
<dbReference type="Proteomes" id="UP001474120">
    <property type="component" value="Unassembled WGS sequence"/>
</dbReference>
<dbReference type="Gene3D" id="1.25.40.10">
    <property type="entry name" value="Tetratricopeptide repeat domain"/>
    <property type="match status" value="1"/>
</dbReference>
<dbReference type="EMBL" id="JBCDNA010000002">
    <property type="protein sequence ID" value="MEL4455764.1"/>
    <property type="molecule type" value="Genomic_DNA"/>
</dbReference>
<dbReference type="CDD" id="cd06170">
    <property type="entry name" value="LuxR_C_like"/>
    <property type="match status" value="1"/>
</dbReference>